<feature type="region of interest" description="Disordered" evidence="1">
    <location>
        <begin position="1"/>
        <end position="20"/>
    </location>
</feature>
<evidence type="ECO:0000313" key="2">
    <source>
        <dbReference type="EMBL" id="CAH2217672.1"/>
    </source>
</evidence>
<name>A0A8S4QVX4_9NEOP</name>
<sequence>MSSGRRAARKHCDPSAAASDRAGHCAARCHILAKVLGKYVLTYLGTYPNFWIGSKRRVVQGGAHVTRGGSARAALCARYLRRRANSALGIRAKVTACAAGAEGQHLNVKEFV</sequence>
<accession>A0A8S4QVX4</accession>
<keyword evidence="3" id="KW-1185">Reference proteome</keyword>
<proteinExistence type="predicted"/>
<reference evidence="2" key="1">
    <citation type="submission" date="2022-03" db="EMBL/GenBank/DDBJ databases">
        <authorList>
            <person name="Lindestad O."/>
        </authorList>
    </citation>
    <scope>NUCLEOTIDE SEQUENCE</scope>
</reference>
<dbReference type="Proteomes" id="UP000838756">
    <property type="component" value="Unassembled WGS sequence"/>
</dbReference>
<dbReference type="AlphaFoldDB" id="A0A8S4QVX4"/>
<protein>
    <submittedName>
        <fullName evidence="2">Jg22974 protein</fullName>
    </submittedName>
</protein>
<evidence type="ECO:0000256" key="1">
    <source>
        <dbReference type="SAM" id="MobiDB-lite"/>
    </source>
</evidence>
<organism evidence="2 3">
    <name type="scientific">Pararge aegeria aegeria</name>
    <dbReference type="NCBI Taxonomy" id="348720"/>
    <lineage>
        <taxon>Eukaryota</taxon>
        <taxon>Metazoa</taxon>
        <taxon>Ecdysozoa</taxon>
        <taxon>Arthropoda</taxon>
        <taxon>Hexapoda</taxon>
        <taxon>Insecta</taxon>
        <taxon>Pterygota</taxon>
        <taxon>Neoptera</taxon>
        <taxon>Endopterygota</taxon>
        <taxon>Lepidoptera</taxon>
        <taxon>Glossata</taxon>
        <taxon>Ditrysia</taxon>
        <taxon>Papilionoidea</taxon>
        <taxon>Nymphalidae</taxon>
        <taxon>Satyrinae</taxon>
        <taxon>Satyrini</taxon>
        <taxon>Parargina</taxon>
        <taxon>Pararge</taxon>
    </lineage>
</organism>
<dbReference type="EMBL" id="CAKXAJ010018382">
    <property type="protein sequence ID" value="CAH2217672.1"/>
    <property type="molecule type" value="Genomic_DNA"/>
</dbReference>
<comment type="caution">
    <text evidence="2">The sequence shown here is derived from an EMBL/GenBank/DDBJ whole genome shotgun (WGS) entry which is preliminary data.</text>
</comment>
<gene>
    <name evidence="2" type="primary">jg22974</name>
    <name evidence="2" type="ORF">PAEG_LOCUS5556</name>
</gene>
<evidence type="ECO:0000313" key="3">
    <source>
        <dbReference type="Proteomes" id="UP000838756"/>
    </source>
</evidence>